<keyword evidence="4" id="KW-1185">Reference proteome</keyword>
<dbReference type="EMBL" id="CP016172">
    <property type="protein sequence ID" value="ANN76385.1"/>
    <property type="molecule type" value="Genomic_DNA"/>
</dbReference>
<dbReference type="Pfam" id="PF03401">
    <property type="entry name" value="TctC"/>
    <property type="match status" value="1"/>
</dbReference>
<feature type="region of interest" description="Disordered" evidence="2">
    <location>
        <begin position="1"/>
        <end position="24"/>
    </location>
</feature>
<proteinExistence type="inferred from homology"/>
<dbReference type="RefSeq" id="WP_066654337.1">
    <property type="nucleotide sequence ID" value="NZ_CBCSCL010000010.1"/>
</dbReference>
<dbReference type="KEGG" id="bfz:BAU07_03970"/>
<comment type="similarity">
    <text evidence="1">Belongs to the UPF0065 (bug) family.</text>
</comment>
<evidence type="ECO:0000313" key="4">
    <source>
        <dbReference type="Proteomes" id="UP000091926"/>
    </source>
</evidence>
<accession>A0A193G977</accession>
<evidence type="ECO:0000313" key="3">
    <source>
        <dbReference type="EMBL" id="ANN76385.1"/>
    </source>
</evidence>
<dbReference type="Gene3D" id="3.40.190.150">
    <property type="entry name" value="Bordetella uptake gene, domain 1"/>
    <property type="match status" value="1"/>
</dbReference>
<sequence>MRHGTAPTWRGAGPSAEKSVKSGKLRAIGVSSPTRAALLPDVPAIAEALPGFSGDLWVAFYAPAGTPPAIVERLYRSVESALASPAVQERFQQLGVTALHDGPAQLARRQEAEFEQWRKIVRASGATAN</sequence>
<dbReference type="PANTHER" id="PTHR42928:SF5">
    <property type="entry name" value="BLR1237 PROTEIN"/>
    <property type="match status" value="1"/>
</dbReference>
<dbReference type="PANTHER" id="PTHR42928">
    <property type="entry name" value="TRICARBOXYLATE-BINDING PROTEIN"/>
    <property type="match status" value="1"/>
</dbReference>
<protein>
    <recommendedName>
        <fullName evidence="5">ABC transporter substrate-binding protein</fullName>
    </recommendedName>
</protein>
<dbReference type="Gene3D" id="3.40.190.10">
    <property type="entry name" value="Periplasmic binding protein-like II"/>
    <property type="match status" value="1"/>
</dbReference>
<evidence type="ECO:0008006" key="5">
    <source>
        <dbReference type="Google" id="ProtNLM"/>
    </source>
</evidence>
<dbReference type="AlphaFoldDB" id="A0A193G977"/>
<organism evidence="3 4">
    <name type="scientific">Bordetella flabilis</name>
    <dbReference type="NCBI Taxonomy" id="463014"/>
    <lineage>
        <taxon>Bacteria</taxon>
        <taxon>Pseudomonadati</taxon>
        <taxon>Pseudomonadota</taxon>
        <taxon>Betaproteobacteria</taxon>
        <taxon>Burkholderiales</taxon>
        <taxon>Alcaligenaceae</taxon>
        <taxon>Bordetella</taxon>
    </lineage>
</organism>
<name>A0A193G977_9BORD</name>
<evidence type="ECO:0000256" key="1">
    <source>
        <dbReference type="ARBA" id="ARBA00006987"/>
    </source>
</evidence>
<gene>
    <name evidence="3" type="ORF">BAU07_03970</name>
</gene>
<dbReference type="Proteomes" id="UP000091926">
    <property type="component" value="Chromosome"/>
</dbReference>
<evidence type="ECO:0000256" key="2">
    <source>
        <dbReference type="SAM" id="MobiDB-lite"/>
    </source>
</evidence>
<dbReference type="InterPro" id="IPR042100">
    <property type="entry name" value="Bug_dom1"/>
</dbReference>
<dbReference type="InterPro" id="IPR005064">
    <property type="entry name" value="BUG"/>
</dbReference>
<dbReference type="STRING" id="463014.BAU07_03970"/>
<reference evidence="3 4" key="1">
    <citation type="submission" date="2016-06" db="EMBL/GenBank/DDBJ databases">
        <title>Complete genome sequences of Bordetella bronchialis and Bordetella flabilis.</title>
        <authorList>
            <person name="LiPuma J.J."/>
            <person name="Spilker T."/>
        </authorList>
    </citation>
    <scope>NUCLEOTIDE SEQUENCE [LARGE SCALE GENOMIC DNA]</scope>
    <source>
        <strain evidence="3 4">AU10664</strain>
    </source>
</reference>